<protein>
    <submittedName>
        <fullName evidence="1">Uncharacterized protein</fullName>
    </submittedName>
</protein>
<sequence>MGGYYLFIKEHITLVPEDVLVSMLRSRFSISTLEALEAIEDFLESK</sequence>
<evidence type="ECO:0000313" key="1">
    <source>
        <dbReference type="EMBL" id="XCG96785.1"/>
    </source>
</evidence>
<proteinExistence type="predicted"/>
<organism evidence="1">
    <name type="scientific">Klebsiella phage vB_Kpn2-P1</name>
    <dbReference type="NCBI Taxonomy" id="3230848"/>
    <lineage>
        <taxon>Viruses</taxon>
    </lineage>
</organism>
<accession>A0AAU8EG08</accession>
<name>A0AAU8EG08_9VIRU</name>
<dbReference type="EMBL" id="PP848850">
    <property type="protein sequence ID" value="XCG96785.1"/>
    <property type="molecule type" value="Genomic_DNA"/>
</dbReference>
<reference evidence="1" key="1">
    <citation type="submission" date="2024-05" db="EMBL/GenBank/DDBJ databases">
        <authorList>
            <person name="Ferriol-Gonzalez C."/>
            <person name="Concha-Eloko R."/>
            <person name="Bernabeu-Gimeno M."/>
            <person name="Fernandez-Cuenca F."/>
            <person name="Canada-Garcia J.E."/>
            <person name="Garcia-Cobos S."/>
            <person name="Sanjuan R."/>
            <person name="Domingo-Calap P."/>
        </authorList>
    </citation>
    <scope>NUCLEOTIDE SEQUENCE</scope>
</reference>
<gene>
    <name evidence="1" type="ORF">vBKpn2P1_81</name>
</gene>